<dbReference type="AlphaFoldDB" id="A0A8F9TTM4"/>
<name>A0A8F9TTM4_9BACT</name>
<proteinExistence type="predicted"/>
<gene>
    <name evidence="3" type="ORF">K0B96_16285</name>
</gene>
<dbReference type="RefSeq" id="WP_220161945.1">
    <property type="nucleotide sequence ID" value="NZ_CP080507.1"/>
</dbReference>
<evidence type="ECO:0000256" key="1">
    <source>
        <dbReference type="SAM" id="Coils"/>
    </source>
</evidence>
<keyword evidence="1" id="KW-0175">Coiled coil</keyword>
<feature type="compositionally biased region" description="Polar residues" evidence="2">
    <location>
        <begin position="1"/>
        <end position="17"/>
    </location>
</feature>
<evidence type="ECO:0000313" key="3">
    <source>
        <dbReference type="EMBL" id="QYM78841.1"/>
    </source>
</evidence>
<protein>
    <submittedName>
        <fullName evidence="3">Uncharacterized protein</fullName>
    </submittedName>
</protein>
<evidence type="ECO:0000313" key="4">
    <source>
        <dbReference type="Proteomes" id="UP000825051"/>
    </source>
</evidence>
<sequence>MNNGTSESPATARNPRTTTDELDTLKRELMKAEVRLAKARATVVSAEIDIKVISAHLKSLAR</sequence>
<dbReference type="KEGG" id="ole:K0B96_16285"/>
<dbReference type="EMBL" id="CP080507">
    <property type="protein sequence ID" value="QYM78841.1"/>
    <property type="molecule type" value="Genomic_DNA"/>
</dbReference>
<reference evidence="3" key="1">
    <citation type="submission" date="2021-08" db="EMBL/GenBank/DDBJ databases">
        <title>Genome of a novel bacterium of the phylum Verrucomicrobia, Oleiharenicola sp. KSB-15.</title>
        <authorList>
            <person name="Chung J.-H."/>
            <person name="Ahn J.-H."/>
            <person name="Yoon Y."/>
            <person name="Kim D.-Y."/>
            <person name="An S.-H."/>
            <person name="Park I."/>
            <person name="Yeon J."/>
        </authorList>
    </citation>
    <scope>NUCLEOTIDE SEQUENCE</scope>
    <source>
        <strain evidence="3">KSB-15</strain>
    </source>
</reference>
<evidence type="ECO:0000256" key="2">
    <source>
        <dbReference type="SAM" id="MobiDB-lite"/>
    </source>
</evidence>
<keyword evidence="4" id="KW-1185">Reference proteome</keyword>
<feature type="region of interest" description="Disordered" evidence="2">
    <location>
        <begin position="1"/>
        <end position="22"/>
    </location>
</feature>
<accession>A0A8F9TTM4</accession>
<feature type="coiled-coil region" evidence="1">
    <location>
        <begin position="22"/>
        <end position="49"/>
    </location>
</feature>
<organism evidence="3 4">
    <name type="scientific">Horticoccus luteus</name>
    <dbReference type="NCBI Taxonomy" id="2862869"/>
    <lineage>
        <taxon>Bacteria</taxon>
        <taxon>Pseudomonadati</taxon>
        <taxon>Verrucomicrobiota</taxon>
        <taxon>Opitutia</taxon>
        <taxon>Opitutales</taxon>
        <taxon>Opitutaceae</taxon>
        <taxon>Horticoccus</taxon>
    </lineage>
</organism>
<dbReference type="Proteomes" id="UP000825051">
    <property type="component" value="Chromosome"/>
</dbReference>